<feature type="compositionally biased region" description="Low complexity" evidence="1">
    <location>
        <begin position="529"/>
        <end position="538"/>
    </location>
</feature>
<evidence type="ECO:0000313" key="3">
    <source>
        <dbReference type="Proteomes" id="UP000604046"/>
    </source>
</evidence>
<protein>
    <submittedName>
        <fullName evidence="2">Uncharacterized protein</fullName>
    </submittedName>
</protein>
<reference evidence="2" key="1">
    <citation type="submission" date="2021-02" db="EMBL/GenBank/DDBJ databases">
        <authorList>
            <person name="Dougan E. K."/>
            <person name="Rhodes N."/>
            <person name="Thang M."/>
            <person name="Chan C."/>
        </authorList>
    </citation>
    <scope>NUCLEOTIDE SEQUENCE</scope>
</reference>
<feature type="region of interest" description="Disordered" evidence="1">
    <location>
        <begin position="215"/>
        <end position="249"/>
    </location>
</feature>
<feature type="non-terminal residue" evidence="2">
    <location>
        <position position="1"/>
    </location>
</feature>
<feature type="compositionally biased region" description="Polar residues" evidence="1">
    <location>
        <begin position="443"/>
        <end position="455"/>
    </location>
</feature>
<name>A0A812RSG3_9DINO</name>
<feature type="compositionally biased region" description="Polar residues" evidence="1">
    <location>
        <begin position="57"/>
        <end position="71"/>
    </location>
</feature>
<feature type="compositionally biased region" description="Pro residues" evidence="1">
    <location>
        <begin position="461"/>
        <end position="477"/>
    </location>
</feature>
<feature type="region of interest" description="Disordered" evidence="1">
    <location>
        <begin position="439"/>
        <end position="591"/>
    </location>
</feature>
<feature type="region of interest" description="Disordered" evidence="1">
    <location>
        <begin position="1"/>
        <end position="103"/>
    </location>
</feature>
<dbReference type="EMBL" id="CAJNDS010002366">
    <property type="protein sequence ID" value="CAE7450958.1"/>
    <property type="molecule type" value="Genomic_DNA"/>
</dbReference>
<feature type="region of interest" description="Disordered" evidence="1">
    <location>
        <begin position="261"/>
        <end position="425"/>
    </location>
</feature>
<feature type="compositionally biased region" description="Low complexity" evidence="1">
    <location>
        <begin position="486"/>
        <end position="502"/>
    </location>
</feature>
<accession>A0A812RSG3</accession>
<gene>
    <name evidence="2" type="ORF">SNAT2548_LOCUS24675</name>
</gene>
<proteinExistence type="predicted"/>
<feature type="compositionally biased region" description="Low complexity" evidence="1">
    <location>
        <begin position="47"/>
        <end position="56"/>
    </location>
</feature>
<comment type="caution">
    <text evidence="2">The sequence shown here is derived from an EMBL/GenBank/DDBJ whole genome shotgun (WGS) entry which is preliminary data.</text>
</comment>
<feature type="compositionally biased region" description="Low complexity" evidence="1">
    <location>
        <begin position="1"/>
        <end position="20"/>
    </location>
</feature>
<keyword evidence="3" id="KW-1185">Reference proteome</keyword>
<sequence>AVESGMLGSSALDSSALASGQQRSPTEMPVPTDVPSPTTPCEDEGETVTAPPVATAKTSSIEKTLTHSRPATSVVQSSPVDVPVPTARPSPTSMNEGEDEEEEEAIVGPLPDAAMKPPGPGDLHVEFQVSGPRYPNQVLSLAATKFEVPGSSSLRGKFESHFLCPDIFSSTPDTKICNVVLQNECRFVYDVRWSGPQTAQVPAPKESALADSAWHMPESESAPERTPTELPEDMPVPTDVPSPTSLRSEDEADTIVEQVGTLPTQTLVAPSSEARAGVAAHSEDETAETNVPGVPQASAAAGSSVFMSDSGLLPSPTDMPVPTELPSPTSAAPAATGEELVTTAPPPTAPTALVQEAPPDADFPPPMPESAIPSSVAGSPSEMPVPVQETDDEAPGGRRKRVTRSSPTEVAVLVPTERPSPTSHDIAWEVPVQGLGHEFSSAVGMSSSAATQSPSELPVPTERPSPAEPPVGRPTPKLPAVAAVESGMLGSSALDSSALASGQQHSPTEMPVPTDVPSPTTPEEDEGETVTAPPVATAKTSSIEKTLTHSRPATSVDQSSPVDLPVPTARPSPTSMNEGEDEEEDYGRRAI</sequence>
<feature type="compositionally biased region" description="Low complexity" evidence="1">
    <location>
        <begin position="73"/>
        <end position="85"/>
    </location>
</feature>
<feature type="compositionally biased region" description="Low complexity" evidence="1">
    <location>
        <begin position="326"/>
        <end position="336"/>
    </location>
</feature>
<dbReference type="AlphaFoldDB" id="A0A812RSG3"/>
<dbReference type="Proteomes" id="UP000604046">
    <property type="component" value="Unassembled WGS sequence"/>
</dbReference>
<evidence type="ECO:0000256" key="1">
    <source>
        <dbReference type="SAM" id="MobiDB-lite"/>
    </source>
</evidence>
<evidence type="ECO:0000313" key="2">
    <source>
        <dbReference type="EMBL" id="CAE7450958.1"/>
    </source>
</evidence>
<feature type="compositionally biased region" description="Polar residues" evidence="1">
    <location>
        <begin position="539"/>
        <end position="561"/>
    </location>
</feature>
<organism evidence="2 3">
    <name type="scientific">Symbiodinium natans</name>
    <dbReference type="NCBI Taxonomy" id="878477"/>
    <lineage>
        <taxon>Eukaryota</taxon>
        <taxon>Sar</taxon>
        <taxon>Alveolata</taxon>
        <taxon>Dinophyceae</taxon>
        <taxon>Suessiales</taxon>
        <taxon>Symbiodiniaceae</taxon>
        <taxon>Symbiodinium</taxon>
    </lineage>
</organism>